<name>A0ABD5CQU6_9BURK</name>
<protein>
    <submittedName>
        <fullName evidence="1">Uncharacterized protein</fullName>
    </submittedName>
</protein>
<dbReference type="EMBL" id="JAVIZN010000002">
    <property type="protein sequence ID" value="MDR6207226.1"/>
    <property type="molecule type" value="Genomic_DNA"/>
</dbReference>
<accession>A0ABD5CQU6</accession>
<organism evidence="1 2">
    <name type="scientific">Paraburkholderia graminis</name>
    <dbReference type="NCBI Taxonomy" id="60548"/>
    <lineage>
        <taxon>Bacteria</taxon>
        <taxon>Pseudomonadati</taxon>
        <taxon>Pseudomonadota</taxon>
        <taxon>Betaproteobacteria</taxon>
        <taxon>Burkholderiales</taxon>
        <taxon>Burkholderiaceae</taxon>
        <taxon>Paraburkholderia</taxon>
    </lineage>
</organism>
<evidence type="ECO:0000313" key="2">
    <source>
        <dbReference type="Proteomes" id="UP001245184"/>
    </source>
</evidence>
<gene>
    <name evidence="1" type="ORF">QF025_005946</name>
</gene>
<sequence>MTRDELYDQALHNMERTVHDLARRLSQPEMLIVADIAIGFRYSDKGAAQAIVQKMARVVCSLRAARLLLAHGFIGEQAAMHRMIDEAEEDISFLSLGMVYGETDLHRKFLEDFYQEEFEDPTRPVQTRIKRGNTPRARIHAYLAQNPAAGLDPSTACATMQTIHKAYSGYIHGASPHLMEMYGGEPARFHMAGMRRSPLWQGHADDLWNYVYRGILSFGMAAKALGDGKLFSQIRAYADEFERTEPR</sequence>
<evidence type="ECO:0000313" key="1">
    <source>
        <dbReference type="EMBL" id="MDR6207226.1"/>
    </source>
</evidence>
<reference evidence="1 2" key="1">
    <citation type="submission" date="2023-08" db="EMBL/GenBank/DDBJ databases">
        <title>Genome sequencing of plant associated microbes to promote plant fitness in Sorghum bicolor and Oryza sativa.</title>
        <authorList>
            <person name="Coleman-Derr D."/>
        </authorList>
    </citation>
    <scope>NUCLEOTIDE SEQUENCE [LARGE SCALE GENOMIC DNA]</scope>
    <source>
        <strain evidence="1 2">SLBN-33</strain>
    </source>
</reference>
<dbReference type="Proteomes" id="UP001245184">
    <property type="component" value="Unassembled WGS sequence"/>
</dbReference>
<proteinExistence type="predicted"/>
<dbReference type="AlphaFoldDB" id="A0ABD5CQU6"/>
<comment type="caution">
    <text evidence="1">The sequence shown here is derived from an EMBL/GenBank/DDBJ whole genome shotgun (WGS) entry which is preliminary data.</text>
</comment>
<dbReference type="RefSeq" id="WP_310034380.1">
    <property type="nucleotide sequence ID" value="NZ_ATXV01000007.1"/>
</dbReference>